<dbReference type="RefSeq" id="WP_290361958.1">
    <property type="nucleotide sequence ID" value="NZ_JAUFQU010000001.1"/>
</dbReference>
<dbReference type="InterPro" id="IPR011047">
    <property type="entry name" value="Quinoprotein_ADH-like_sf"/>
</dbReference>
<dbReference type="EMBL" id="JAUFQU010000001">
    <property type="protein sequence ID" value="MDN3705809.1"/>
    <property type="molecule type" value="Genomic_DNA"/>
</dbReference>
<dbReference type="Proteomes" id="UP001242368">
    <property type="component" value="Unassembled WGS sequence"/>
</dbReference>
<name>A0ABT8CNP7_9FLAO</name>
<feature type="chain" id="PRO_5046509234" evidence="2">
    <location>
        <begin position="20"/>
        <end position="512"/>
    </location>
</feature>
<dbReference type="Gene3D" id="2.130.10.10">
    <property type="entry name" value="YVTN repeat-like/Quinoprotein amine dehydrogenase"/>
    <property type="match status" value="1"/>
</dbReference>
<evidence type="ECO:0000259" key="3">
    <source>
        <dbReference type="Pfam" id="PF18962"/>
    </source>
</evidence>
<accession>A0ABT8CNP7</accession>
<dbReference type="PANTHER" id="PTHR42754:SF1">
    <property type="entry name" value="LIPOPROTEIN"/>
    <property type="match status" value="1"/>
</dbReference>
<evidence type="ECO:0000313" key="5">
    <source>
        <dbReference type="Proteomes" id="UP001242368"/>
    </source>
</evidence>
<proteinExistence type="predicted"/>
<dbReference type="SUPFAM" id="SSF50998">
    <property type="entry name" value="Quinoprotein alcohol dehydrogenase-like"/>
    <property type="match status" value="1"/>
</dbReference>
<evidence type="ECO:0000313" key="4">
    <source>
        <dbReference type="EMBL" id="MDN3705809.1"/>
    </source>
</evidence>
<keyword evidence="1 2" id="KW-0732">Signal</keyword>
<feature type="domain" description="Secretion system C-terminal sorting" evidence="3">
    <location>
        <begin position="441"/>
        <end position="509"/>
    </location>
</feature>
<dbReference type="PANTHER" id="PTHR42754">
    <property type="entry name" value="ENDOGLUCANASE"/>
    <property type="match status" value="1"/>
</dbReference>
<evidence type="ECO:0000256" key="2">
    <source>
        <dbReference type="SAM" id="SignalP"/>
    </source>
</evidence>
<comment type="caution">
    <text evidence="4">The sequence shown here is derived from an EMBL/GenBank/DDBJ whole genome shotgun (WGS) entry which is preliminary data.</text>
</comment>
<sequence>MKKTLLCLFTGFALLSAHAQKVVWEKTLGGKHSEYLFDMVPTVDYGFLLAGSSFSDKTGSKTSEGQGNLDYWLWKMDKDGEEEWQKSFGASGMDLLQCLIPTGDAGYLLGGTSNSPKDGHKTEASRGKNDLWLIKINAAGAEEWQKTLGGSGDDRLVTIKRLSDGGYIIGANTNSPVSGEKSQHHLGGLDLWILRLDKKGKLLWEKTFGGIYNDEVKTIVPTKDGFIIGAQSNSPIGANKAVDTNGGYDIWLLTLDHNGNLLQQHNYGGTADDFLTDLLPVDNGYLLAGTSSSESSGTKTVSAETQNDFWTVQLDAKMQPTDQKTYDFKGDDVLTSVLLDSDQNLLLSGYTIHPKTHKKSYVSIHINAQGEKIWEKELSTDGDDLLRKAIITRDGGYVFAGNSTGKTSALKKGYQGRNDYWIVKLNTKEKTKTPEIQIEAFPNPTEGFTNVVINHEYEEGQMILSDLSGKILHTAPLQYDMIAVDLSGYPQGVYIINIKTNVINRSVKVIKK</sequence>
<reference evidence="5" key="1">
    <citation type="journal article" date="2019" name="Int. J. Syst. Evol. Microbiol.">
        <title>The Global Catalogue of Microorganisms (GCM) 10K type strain sequencing project: providing services to taxonomists for standard genome sequencing and annotation.</title>
        <authorList>
            <consortium name="The Broad Institute Genomics Platform"/>
            <consortium name="The Broad Institute Genome Sequencing Center for Infectious Disease"/>
            <person name="Wu L."/>
            <person name="Ma J."/>
        </authorList>
    </citation>
    <scope>NUCLEOTIDE SEQUENCE [LARGE SCALE GENOMIC DNA]</scope>
    <source>
        <strain evidence="5">CECT 7184</strain>
    </source>
</reference>
<dbReference type="Pfam" id="PF18962">
    <property type="entry name" value="Por_Secre_tail"/>
    <property type="match status" value="1"/>
</dbReference>
<feature type="signal peptide" evidence="2">
    <location>
        <begin position="1"/>
        <end position="19"/>
    </location>
</feature>
<gene>
    <name evidence="4" type="ORF">QW060_01560</name>
</gene>
<organism evidence="4 5">
    <name type="scientific">Paenimyroides ceti</name>
    <dbReference type="NCBI Taxonomy" id="395087"/>
    <lineage>
        <taxon>Bacteria</taxon>
        <taxon>Pseudomonadati</taxon>
        <taxon>Bacteroidota</taxon>
        <taxon>Flavobacteriia</taxon>
        <taxon>Flavobacteriales</taxon>
        <taxon>Flavobacteriaceae</taxon>
        <taxon>Paenimyroides</taxon>
    </lineage>
</organism>
<dbReference type="NCBIfam" id="TIGR04183">
    <property type="entry name" value="Por_Secre_tail"/>
    <property type="match status" value="1"/>
</dbReference>
<dbReference type="InterPro" id="IPR015943">
    <property type="entry name" value="WD40/YVTN_repeat-like_dom_sf"/>
</dbReference>
<dbReference type="InterPro" id="IPR026444">
    <property type="entry name" value="Secre_tail"/>
</dbReference>
<evidence type="ECO:0000256" key="1">
    <source>
        <dbReference type="ARBA" id="ARBA00022729"/>
    </source>
</evidence>
<keyword evidence="5" id="KW-1185">Reference proteome</keyword>
<protein>
    <submittedName>
        <fullName evidence="4">T9SS type A sorting domain-containing protein</fullName>
    </submittedName>
</protein>